<reference evidence="2 3" key="1">
    <citation type="submission" date="2017-11" db="EMBL/GenBank/DDBJ databases">
        <title>De-novo sequencing of pomegranate (Punica granatum L.) genome.</title>
        <authorList>
            <person name="Akparov Z."/>
            <person name="Amiraslanov A."/>
            <person name="Hajiyeva S."/>
            <person name="Abbasov M."/>
            <person name="Kaur K."/>
            <person name="Hamwieh A."/>
            <person name="Solovyev V."/>
            <person name="Salamov A."/>
            <person name="Braich B."/>
            <person name="Kosarev P."/>
            <person name="Mahmoud A."/>
            <person name="Hajiyev E."/>
            <person name="Babayeva S."/>
            <person name="Izzatullayeva V."/>
            <person name="Mammadov A."/>
            <person name="Mammadov A."/>
            <person name="Sharifova S."/>
            <person name="Ojaghi J."/>
            <person name="Eynullazada K."/>
            <person name="Bayramov B."/>
            <person name="Abdulazimova A."/>
            <person name="Shahmuradov I."/>
        </authorList>
    </citation>
    <scope>NUCLEOTIDE SEQUENCE [LARGE SCALE GENOMIC DNA]</scope>
    <source>
        <strain evidence="3">cv. AG2017</strain>
        <tissue evidence="2">Leaf</tissue>
    </source>
</reference>
<protein>
    <submittedName>
        <fullName evidence="2">Uncharacterized protein</fullName>
    </submittedName>
</protein>
<name>A0A2I0L6X8_PUNGR</name>
<feature type="compositionally biased region" description="Basic and acidic residues" evidence="1">
    <location>
        <begin position="63"/>
        <end position="79"/>
    </location>
</feature>
<accession>A0A2I0L6X8</accession>
<dbReference type="AlphaFoldDB" id="A0A2I0L6X8"/>
<organism evidence="2 3">
    <name type="scientific">Punica granatum</name>
    <name type="common">Pomegranate</name>
    <dbReference type="NCBI Taxonomy" id="22663"/>
    <lineage>
        <taxon>Eukaryota</taxon>
        <taxon>Viridiplantae</taxon>
        <taxon>Streptophyta</taxon>
        <taxon>Embryophyta</taxon>
        <taxon>Tracheophyta</taxon>
        <taxon>Spermatophyta</taxon>
        <taxon>Magnoliopsida</taxon>
        <taxon>eudicotyledons</taxon>
        <taxon>Gunneridae</taxon>
        <taxon>Pentapetalae</taxon>
        <taxon>rosids</taxon>
        <taxon>malvids</taxon>
        <taxon>Myrtales</taxon>
        <taxon>Lythraceae</taxon>
        <taxon>Punica</taxon>
    </lineage>
</organism>
<evidence type="ECO:0000256" key="1">
    <source>
        <dbReference type="SAM" id="MobiDB-lite"/>
    </source>
</evidence>
<proteinExistence type="predicted"/>
<evidence type="ECO:0000313" key="3">
    <source>
        <dbReference type="Proteomes" id="UP000233551"/>
    </source>
</evidence>
<feature type="compositionally biased region" description="Basic and acidic residues" evidence="1">
    <location>
        <begin position="1"/>
        <end position="35"/>
    </location>
</feature>
<dbReference type="Proteomes" id="UP000233551">
    <property type="component" value="Unassembled WGS sequence"/>
</dbReference>
<keyword evidence="3" id="KW-1185">Reference proteome</keyword>
<dbReference type="EMBL" id="PGOL01000120">
    <property type="protein sequence ID" value="PKI76454.1"/>
    <property type="molecule type" value="Genomic_DNA"/>
</dbReference>
<feature type="region of interest" description="Disordered" evidence="1">
    <location>
        <begin position="1"/>
        <end position="99"/>
    </location>
</feature>
<comment type="caution">
    <text evidence="2">The sequence shown here is derived from an EMBL/GenBank/DDBJ whole genome shotgun (WGS) entry which is preliminary data.</text>
</comment>
<gene>
    <name evidence="2" type="ORF">CRG98_003153</name>
</gene>
<evidence type="ECO:0000313" key="2">
    <source>
        <dbReference type="EMBL" id="PKI76454.1"/>
    </source>
</evidence>
<sequence length="123" mass="14028">MRESSVKKRVEPGKRETDERRLCMVDRPSDRDHLFTGEGEGCEEPFERDGTILRSRGEKRHVGRPDMHPVAPRRPDSSHDQNSVLEASNRKSKPGNGLRGWKICRLGSLVTFGLSRVGWSPEY</sequence>